<dbReference type="Proteomes" id="UP000297963">
    <property type="component" value="Unassembled WGS sequence"/>
</dbReference>
<dbReference type="Pfam" id="PF13196">
    <property type="entry name" value="DUF4012"/>
    <property type="match status" value="1"/>
</dbReference>
<feature type="compositionally biased region" description="Low complexity" evidence="1">
    <location>
        <begin position="1"/>
        <end position="18"/>
    </location>
</feature>
<protein>
    <submittedName>
        <fullName evidence="3">DUF4012 domain-containing protein</fullName>
    </submittedName>
</protein>
<dbReference type="EMBL" id="SOFE01000016">
    <property type="protein sequence ID" value="TFB84526.1"/>
    <property type="molecule type" value="Genomic_DNA"/>
</dbReference>
<keyword evidence="2" id="KW-0812">Transmembrane</keyword>
<dbReference type="InterPro" id="IPR025101">
    <property type="entry name" value="DUF4012"/>
</dbReference>
<accession>A0A4R8VMA3</accession>
<sequence>MPTVTATTATAIATVIPRPSRPRSRLNRPAPAARASSPSQPERGVCRCARQVLAGPALCLNRAMPSPDSARPAPDSDDPAPHAADAASAVPEVSEVSEAARPEPVIPDAASAAEPPKSPTRRRTIAGVVVLGLLILVVAATAWVGIRGLQARDALEAAIPLASTIQDEILAGDGAQAAQTAADLAEFAAIARSRTSDPIWRGYEFLPFLGPNLTAVRELATVVDDVAQNAVTPLAGLAGTLDLNAFKPVDGSIALQPLLDAQSSVDQADTALARAVEDVTAIDTDNVLAVVRDAVTRLQSVTEQTASSLDAMDRAVTLLPAMLGGAAPRDYILLFQNLAELRATGGIPGALALVHTDQGSVELTQQATAEDFDPFAAPVLPLGDDTTLIYGDITGEYIQNVTLTPDFARTGALAREMWRLQFGLEANGVLSIDPVALSYLLDATGPITLATGDELNADNAVSLLLHDVYARYDDLKQQDIFFAAAAGAVFDAVKSGRADPTKLISALARAGAEHRVLVWNADETEQAVLADTTLAGDRPFSDDSTNRFGLYINDLSGAKMDFYLDVETAIGQQTCRTDRRPQYTLEVTVTNTAPADAATSLPVYVTGRGISGVPLGNIKTMVSAYGVPTMYNLGVTRDGVDAEHVPATDASYPVTSLVFELAPGESTVLHFDWLGTGPFTGDLALRSTPLITLHETEKLDLSC</sequence>
<feature type="compositionally biased region" description="Low complexity" evidence="1">
    <location>
        <begin position="63"/>
        <end position="73"/>
    </location>
</feature>
<evidence type="ECO:0000256" key="2">
    <source>
        <dbReference type="SAM" id="Phobius"/>
    </source>
</evidence>
<reference evidence="3 4" key="1">
    <citation type="submission" date="2019-03" db="EMBL/GenBank/DDBJ databases">
        <title>Genomics of glacier-inhabiting Cryobacterium strains.</title>
        <authorList>
            <person name="Liu Q."/>
            <person name="Xin Y.-H."/>
        </authorList>
    </citation>
    <scope>NUCLEOTIDE SEQUENCE [LARGE SCALE GENOMIC DNA]</scope>
    <source>
        <strain evidence="3 4">Hh34</strain>
    </source>
</reference>
<evidence type="ECO:0000313" key="3">
    <source>
        <dbReference type="EMBL" id="TFB84526.1"/>
    </source>
</evidence>
<keyword evidence="2" id="KW-1133">Transmembrane helix</keyword>
<evidence type="ECO:0000256" key="1">
    <source>
        <dbReference type="SAM" id="MobiDB-lite"/>
    </source>
</evidence>
<feature type="compositionally biased region" description="Low complexity" evidence="1">
    <location>
        <begin position="81"/>
        <end position="99"/>
    </location>
</feature>
<dbReference type="AlphaFoldDB" id="A0A4R8VMA3"/>
<feature type="region of interest" description="Disordered" evidence="1">
    <location>
        <begin position="1"/>
        <end position="44"/>
    </location>
</feature>
<feature type="transmembrane region" description="Helical" evidence="2">
    <location>
        <begin position="125"/>
        <end position="146"/>
    </location>
</feature>
<feature type="compositionally biased region" description="Low complexity" evidence="1">
    <location>
        <begin position="27"/>
        <end position="43"/>
    </location>
</feature>
<keyword evidence="2" id="KW-0472">Membrane</keyword>
<gene>
    <name evidence="3" type="ORF">E3O11_09625</name>
</gene>
<feature type="region of interest" description="Disordered" evidence="1">
    <location>
        <begin position="63"/>
        <end position="119"/>
    </location>
</feature>
<organism evidence="3 4">
    <name type="scientific">Cryobacterium levicorallinum</name>
    <dbReference type="NCBI Taxonomy" id="995038"/>
    <lineage>
        <taxon>Bacteria</taxon>
        <taxon>Bacillati</taxon>
        <taxon>Actinomycetota</taxon>
        <taxon>Actinomycetes</taxon>
        <taxon>Micrococcales</taxon>
        <taxon>Microbacteriaceae</taxon>
        <taxon>Cryobacterium</taxon>
    </lineage>
</organism>
<name>A0A4R8VMA3_9MICO</name>
<proteinExistence type="predicted"/>
<evidence type="ECO:0000313" key="4">
    <source>
        <dbReference type="Proteomes" id="UP000297963"/>
    </source>
</evidence>
<comment type="caution">
    <text evidence="3">The sequence shown here is derived from an EMBL/GenBank/DDBJ whole genome shotgun (WGS) entry which is preliminary data.</text>
</comment>